<dbReference type="GeneID" id="32466982"/>
<name>A0A061A2D9_9ACTN</name>
<evidence type="ECO:0000313" key="2">
    <source>
        <dbReference type="EMBL" id="MBP2064907.1"/>
    </source>
</evidence>
<dbReference type="AlphaFoldDB" id="A0A061A2D9"/>
<evidence type="ECO:0000313" key="3">
    <source>
        <dbReference type="Proteomes" id="UP000756710"/>
    </source>
</evidence>
<accession>A0A061A2D9</accession>
<dbReference type="HOGENOM" id="CLU_164820_0_0_11"/>
<evidence type="ECO:0000313" key="1">
    <source>
        <dbReference type="EMBL" id="CDR10148.1"/>
    </source>
</evidence>
<dbReference type="Proteomes" id="UP000756710">
    <property type="component" value="Unassembled WGS sequence"/>
</dbReference>
<keyword evidence="3" id="KW-1185">Reference proteome</keyword>
<gene>
    <name evidence="2" type="ORF">J2Z30_005933</name>
    <name evidence="1" type="ORF">SIRAN6728</name>
</gene>
<protein>
    <submittedName>
        <fullName evidence="1">Uncharacterized protein</fullName>
    </submittedName>
</protein>
<dbReference type="EMBL" id="JAGGLR010000017">
    <property type="protein sequence ID" value="MBP2064907.1"/>
    <property type="molecule type" value="Genomic_DNA"/>
</dbReference>
<reference evidence="1" key="1">
    <citation type="submission" date="2014-05" db="EMBL/GenBank/DDBJ databases">
        <authorList>
            <person name="Horn Fabian"/>
        </authorList>
    </citation>
    <scope>NUCLEOTIDE SEQUENCE</scope>
</reference>
<reference evidence="2 3" key="2">
    <citation type="submission" date="2021-03" db="EMBL/GenBank/DDBJ databases">
        <title>Genomic Encyclopedia of Type Strains, Phase IV (KMG-IV): sequencing the most valuable type-strain genomes for metagenomic binning, comparative biology and taxonomic classification.</title>
        <authorList>
            <person name="Goeker M."/>
        </authorList>
    </citation>
    <scope>NUCLEOTIDE SEQUENCE [LARGE SCALE GENOMIC DNA]</scope>
    <source>
        <strain evidence="2 3">DSM 41954</strain>
    </source>
</reference>
<proteinExistence type="predicted"/>
<organism evidence="1">
    <name type="scientific">Streptomyces iranensis</name>
    <dbReference type="NCBI Taxonomy" id="576784"/>
    <lineage>
        <taxon>Bacteria</taxon>
        <taxon>Bacillati</taxon>
        <taxon>Actinomycetota</taxon>
        <taxon>Actinomycetes</taxon>
        <taxon>Kitasatosporales</taxon>
        <taxon>Streptomycetaceae</taxon>
        <taxon>Streptomyces</taxon>
        <taxon>Streptomyces violaceusniger group</taxon>
    </lineage>
</organism>
<dbReference type="RefSeq" id="WP_044575900.1">
    <property type="nucleotide sequence ID" value="NZ_BAABDR010000007.1"/>
</dbReference>
<sequence length="132" mass="13997">MSTTAGPEQPRSASQVLVAVSGISRDDAETVFGVLRTAYASDQATANLPQNAGEGRPTVWTSVFEVADPRAEPRPASLTAPVTADLQGGPLPVRRMADLLARAFEVREQGAVAGDQERELRLRLSNTGIRPS</sequence>
<dbReference type="EMBL" id="LK022848">
    <property type="protein sequence ID" value="CDR10148.1"/>
    <property type="molecule type" value="Genomic_DNA"/>
</dbReference>